<dbReference type="KEGG" id="mlil:QLS71_002670"/>
<evidence type="ECO:0000256" key="1">
    <source>
        <dbReference type="SAM" id="Phobius"/>
    </source>
</evidence>
<feature type="transmembrane region" description="Helical" evidence="1">
    <location>
        <begin position="322"/>
        <end position="340"/>
    </location>
</feature>
<gene>
    <name evidence="2" type="ORF">QLS71_002670</name>
</gene>
<keyword evidence="1" id="KW-0812">Transmembrane</keyword>
<organism evidence="2 3">
    <name type="scientific">Mariniflexile litorale</name>
    <dbReference type="NCBI Taxonomy" id="3045158"/>
    <lineage>
        <taxon>Bacteria</taxon>
        <taxon>Pseudomonadati</taxon>
        <taxon>Bacteroidota</taxon>
        <taxon>Flavobacteriia</taxon>
        <taxon>Flavobacteriales</taxon>
        <taxon>Flavobacteriaceae</taxon>
        <taxon>Mariniflexile</taxon>
    </lineage>
</organism>
<sequence length="352" mass="40023">MIVISALIGSGHGVIALKESAVKKGFDYKILIKLLISVFINLGFISLLLLITNMYFSFLNTHLMYGLVSYSLSAFLIEVIRSKTSGNMYIFLKDVTRSVSLLLLVFFIPSRSNVYLINLSSAIVLCCIIIYLIILLFKYGIEKNDINFSIKDLYFKGWSIALGISSQFLKIRLDIFLAGIFFNKTIVGMYDVLMKLGQLINLPGVALNADIAKQFASSIRLNQYSENLRKRIKTTKFLGYVFSVVCILLIPFYLKFYDYDINFQNVSLAIIILLANTVSCYFGPIGLFAQLSTLKNYFLKIITLFILISALLSYLLVPYMGLFSLAISNFITAIIWNYFIHKKIQKTYHFSI</sequence>
<name>A0AAU7EHJ1_9FLAO</name>
<evidence type="ECO:0000313" key="3">
    <source>
        <dbReference type="Proteomes" id="UP001224325"/>
    </source>
</evidence>
<feature type="transmembrane region" description="Helical" evidence="1">
    <location>
        <begin position="62"/>
        <end position="79"/>
    </location>
</feature>
<keyword evidence="3" id="KW-1185">Reference proteome</keyword>
<accession>A0AAU7EHJ1</accession>
<dbReference type="AlphaFoldDB" id="A0AAU7EHJ1"/>
<protein>
    <recommendedName>
        <fullName evidence="4">O-antigen/teichoic acid export membrane protein</fullName>
    </recommendedName>
</protein>
<evidence type="ECO:0008006" key="4">
    <source>
        <dbReference type="Google" id="ProtNLM"/>
    </source>
</evidence>
<feature type="transmembrane region" description="Helical" evidence="1">
    <location>
        <begin position="91"/>
        <end position="109"/>
    </location>
</feature>
<dbReference type="EMBL" id="CP155618">
    <property type="protein sequence ID" value="XBL14927.1"/>
    <property type="molecule type" value="Genomic_DNA"/>
</dbReference>
<reference evidence="2" key="1">
    <citation type="submission" date="2024-04" db="EMBL/GenBank/DDBJ databases">
        <title>Mariniflexile litorale, isolated from the shallow sediments of the Sea of Japan.</title>
        <authorList>
            <person name="Romanenko L."/>
            <person name="Isaeva M."/>
        </authorList>
    </citation>
    <scope>NUCLEOTIDE SEQUENCE [LARGE SCALE GENOMIC DNA]</scope>
    <source>
        <strain evidence="2">KMM 9835</strain>
    </source>
</reference>
<feature type="transmembrane region" description="Helical" evidence="1">
    <location>
        <begin position="297"/>
        <end position="316"/>
    </location>
</feature>
<dbReference type="RefSeq" id="WP_308990372.1">
    <property type="nucleotide sequence ID" value="NZ_CP155618.1"/>
</dbReference>
<proteinExistence type="predicted"/>
<feature type="transmembrane region" description="Helical" evidence="1">
    <location>
        <begin position="115"/>
        <end position="141"/>
    </location>
</feature>
<keyword evidence="1" id="KW-0472">Membrane</keyword>
<dbReference type="Proteomes" id="UP001224325">
    <property type="component" value="Chromosome"/>
</dbReference>
<evidence type="ECO:0000313" key="2">
    <source>
        <dbReference type="EMBL" id="XBL14927.1"/>
    </source>
</evidence>
<feature type="transmembrane region" description="Helical" evidence="1">
    <location>
        <begin position="237"/>
        <end position="254"/>
    </location>
</feature>
<feature type="transmembrane region" description="Helical" evidence="1">
    <location>
        <begin position="30"/>
        <end position="56"/>
    </location>
</feature>
<keyword evidence="1" id="KW-1133">Transmembrane helix</keyword>
<feature type="transmembrane region" description="Helical" evidence="1">
    <location>
        <begin position="266"/>
        <end position="285"/>
    </location>
</feature>